<accession>A0A3M8CFE4</accession>
<gene>
    <name evidence="3" type="ORF">EDM58_20090</name>
</gene>
<dbReference type="Proteomes" id="UP000281915">
    <property type="component" value="Unassembled WGS sequence"/>
</dbReference>
<keyword evidence="1" id="KW-0732">Signal</keyword>
<feature type="signal peptide" evidence="1">
    <location>
        <begin position="1"/>
        <end position="33"/>
    </location>
</feature>
<sequence length="298" mass="33088">MKGKVLAVKKIISTLLVAAFVMGALAGPAPVAAADPLTANYSATPEKGAIEFALLKGFMWKYPDGQFHGEDQISQGQFVSSLVAIREVKEGEPVPQLPEGHWAKATYERAQKAGILAGVEINPNKLLNKEETALLVFNAWKPYRGVKDKGFTNTGALVTWGWMEPAPPGNPKFREDLPVTRAQAAVILRKMWQDKYQIELGEKYALEFHNSLKVKDGYLTGMVPKGDKVLHLSVQFFKKDSGKIVPFSKGQAFRVKIDDFRAMAFFATNDLDYSIAAVYDYIDLSVLERKKNTQLFSK</sequence>
<comment type="caution">
    <text evidence="3">The sequence shown here is derived from an EMBL/GenBank/DDBJ whole genome shotgun (WGS) entry which is preliminary data.</text>
</comment>
<proteinExistence type="predicted"/>
<dbReference type="InterPro" id="IPR001119">
    <property type="entry name" value="SLH_dom"/>
</dbReference>
<reference evidence="3 4" key="1">
    <citation type="submission" date="2018-10" db="EMBL/GenBank/DDBJ databases">
        <title>Phylogenomics of Brevibacillus.</title>
        <authorList>
            <person name="Dunlap C."/>
        </authorList>
    </citation>
    <scope>NUCLEOTIDE SEQUENCE [LARGE SCALE GENOMIC DNA]</scope>
    <source>
        <strain evidence="3 4">JCM 15085</strain>
    </source>
</reference>
<feature type="chain" id="PRO_5018048916" evidence="1">
    <location>
        <begin position="34"/>
        <end position="298"/>
    </location>
</feature>
<evidence type="ECO:0000313" key="3">
    <source>
        <dbReference type="EMBL" id="RNB74472.1"/>
    </source>
</evidence>
<evidence type="ECO:0000256" key="1">
    <source>
        <dbReference type="SAM" id="SignalP"/>
    </source>
</evidence>
<dbReference type="EMBL" id="RHHT01000051">
    <property type="protein sequence ID" value="RNB74472.1"/>
    <property type="molecule type" value="Genomic_DNA"/>
</dbReference>
<feature type="domain" description="SLH" evidence="2">
    <location>
        <begin position="90"/>
        <end position="202"/>
    </location>
</feature>
<dbReference type="PROSITE" id="PS51272">
    <property type="entry name" value="SLH"/>
    <property type="match status" value="1"/>
</dbReference>
<organism evidence="3 4">
    <name type="scientific">Brevibacillus panacihumi</name>
    <dbReference type="NCBI Taxonomy" id="497735"/>
    <lineage>
        <taxon>Bacteria</taxon>
        <taxon>Bacillati</taxon>
        <taxon>Bacillota</taxon>
        <taxon>Bacilli</taxon>
        <taxon>Bacillales</taxon>
        <taxon>Paenibacillaceae</taxon>
        <taxon>Brevibacillus</taxon>
    </lineage>
</organism>
<evidence type="ECO:0000259" key="2">
    <source>
        <dbReference type="PROSITE" id="PS51272"/>
    </source>
</evidence>
<evidence type="ECO:0000313" key="4">
    <source>
        <dbReference type="Proteomes" id="UP000281915"/>
    </source>
</evidence>
<protein>
    <submittedName>
        <fullName evidence="3">S-layer homology domain-containing protein</fullName>
    </submittedName>
</protein>
<dbReference type="AlphaFoldDB" id="A0A3M8CFE4"/>
<name>A0A3M8CFE4_9BACL</name>